<dbReference type="KEGG" id="nfl:COO91_02604"/>
<sequence length="49" mass="5634">MSPINLRLTRSHFPTQQSSNNHSCLSDRIASGSVKLRDCISWLYCRQLI</sequence>
<evidence type="ECO:0000313" key="1">
    <source>
        <dbReference type="EMBL" id="AUB36683.1"/>
    </source>
</evidence>
<keyword evidence="2" id="KW-1185">Reference proteome</keyword>
<gene>
    <name evidence="1" type="ORF">COO91_02604</name>
</gene>
<dbReference type="AlphaFoldDB" id="A0A2K8SMZ6"/>
<accession>A0A2K8SMZ6</accession>
<name>A0A2K8SMZ6_9NOSO</name>
<evidence type="ECO:0000313" key="2">
    <source>
        <dbReference type="Proteomes" id="UP000232003"/>
    </source>
</evidence>
<reference evidence="1 2" key="1">
    <citation type="submission" date="2017-11" db="EMBL/GenBank/DDBJ databases">
        <title>Complete genome of a free-living desiccation-tolerant cyanobacterium and its photosynthetic adaptation to extreme terrestrial habitat.</title>
        <authorList>
            <person name="Shang J."/>
        </authorList>
    </citation>
    <scope>NUCLEOTIDE SEQUENCE [LARGE SCALE GENOMIC DNA]</scope>
    <source>
        <strain evidence="1 2">CCNUN1</strain>
    </source>
</reference>
<proteinExistence type="predicted"/>
<organism evidence="1 2">
    <name type="scientific">Nostoc flagelliforme CCNUN1</name>
    <dbReference type="NCBI Taxonomy" id="2038116"/>
    <lineage>
        <taxon>Bacteria</taxon>
        <taxon>Bacillati</taxon>
        <taxon>Cyanobacteriota</taxon>
        <taxon>Cyanophyceae</taxon>
        <taxon>Nostocales</taxon>
        <taxon>Nostocaceae</taxon>
        <taxon>Nostoc</taxon>
    </lineage>
</organism>
<dbReference type="EMBL" id="CP024785">
    <property type="protein sequence ID" value="AUB36683.1"/>
    <property type="molecule type" value="Genomic_DNA"/>
</dbReference>
<dbReference type="Proteomes" id="UP000232003">
    <property type="component" value="Chromosome"/>
</dbReference>
<protein>
    <submittedName>
        <fullName evidence="1">Uncharacterized protein</fullName>
    </submittedName>
</protein>